<sequence>MDISLYLRVKPSPEGGDPIFRTTNDDLILGDSQEKYAFEKIFRGPASQDNVYQNTVANLVRKVLTQREDACFVAMGPSNSGKSYSMFGTTAEPGICFQSLRDIFTHQEGSLDRLMVSLSMFELHNDFIRDLFTNEITPKTNREIYTGPDHKIRCNVSKKVAESYAESVELVRRGLVHRSMAATATNPYSSRSHCFIQIDHVRFNPGPSTNFRHSDSVIFEKHPVSPPSSIARLTIADLAGNERTKLAETYGTTLKEGAYTNTTLSELGRVLEMASTRRRVSAPAIRNSKLTRLLFTDLVNPLVRSSLALMVNLDPQGDVSTVSQCLRFIWPLKCLGALARLPSASCETPIPVDPSSAGKIVEAELRVTELENTRLLAECVQLRAENTLLREENILFESRLLDLERVTRINVGEHYDLLIERLKNEYESHRFKQEDNYTKESDKKLELLSKYYEKKLADMGEEHERLEGELEEAKGEMEVLVLDKQIVAEEVDYYKLKLGFTADELASLGEKHGKLEAEAAEVVAKYDTLKSSIEELTVFKEKYGPLHDKHEALTMAYETMVKAQVKERNAKLDSEARMIQALGDSRRESSELKRKLESQDANLKSIQAELDELKNSEVKGANSETVTSPSKKDNESVQKPVQWKVAKFKRPTEAQAMEHLDNYPKDKRAIAKLILAEAKENISPANAASVLKHQRDPSSSDKHGSKKRVLARKRGNSKNEKDI</sequence>
<dbReference type="Gene3D" id="3.40.850.10">
    <property type="entry name" value="Kinesin motor domain"/>
    <property type="match status" value="1"/>
</dbReference>
<dbReference type="GO" id="GO:0005524">
    <property type="term" value="F:ATP binding"/>
    <property type="evidence" value="ECO:0007669"/>
    <property type="project" value="UniProtKB-UniRule"/>
</dbReference>
<dbReference type="PANTHER" id="PTHR24115">
    <property type="entry name" value="KINESIN-RELATED"/>
    <property type="match status" value="1"/>
</dbReference>
<dbReference type="EMBL" id="KV454426">
    <property type="protein sequence ID" value="ODQ82765.1"/>
    <property type="molecule type" value="Genomic_DNA"/>
</dbReference>
<dbReference type="STRING" id="984486.A0A1E3QYS5"/>
<feature type="compositionally biased region" description="Basic and acidic residues" evidence="3">
    <location>
        <begin position="693"/>
        <end position="703"/>
    </location>
</feature>
<keyword evidence="2" id="KW-0175">Coiled coil</keyword>
<protein>
    <recommendedName>
        <fullName evidence="4">Kinesin motor domain-containing protein</fullName>
    </recommendedName>
</protein>
<dbReference type="InterPro" id="IPR036961">
    <property type="entry name" value="Kinesin_motor_dom_sf"/>
</dbReference>
<organism evidence="5 6">
    <name type="scientific">Babjeviella inositovora NRRL Y-12698</name>
    <dbReference type="NCBI Taxonomy" id="984486"/>
    <lineage>
        <taxon>Eukaryota</taxon>
        <taxon>Fungi</taxon>
        <taxon>Dikarya</taxon>
        <taxon>Ascomycota</taxon>
        <taxon>Saccharomycotina</taxon>
        <taxon>Pichiomycetes</taxon>
        <taxon>Serinales incertae sedis</taxon>
        <taxon>Babjeviella</taxon>
    </lineage>
</organism>
<comment type="similarity">
    <text evidence="1">Belongs to the TRAFAC class myosin-kinesin ATPase superfamily. Kinesin family.</text>
</comment>
<feature type="region of interest" description="Disordered" evidence="3">
    <location>
        <begin position="614"/>
        <end position="642"/>
    </location>
</feature>
<dbReference type="SMART" id="SM00129">
    <property type="entry name" value="KISc"/>
    <property type="match status" value="1"/>
</dbReference>
<keyword evidence="6" id="KW-1185">Reference proteome</keyword>
<dbReference type="InterPro" id="IPR027640">
    <property type="entry name" value="Kinesin-like_fam"/>
</dbReference>
<dbReference type="GeneID" id="30145420"/>
<feature type="domain" description="Kinesin motor" evidence="4">
    <location>
        <begin position="2"/>
        <end position="335"/>
    </location>
</feature>
<dbReference type="GO" id="GO:0016887">
    <property type="term" value="F:ATP hydrolysis activity"/>
    <property type="evidence" value="ECO:0007669"/>
    <property type="project" value="TreeGrafter"/>
</dbReference>
<dbReference type="Proteomes" id="UP000094336">
    <property type="component" value="Unassembled WGS sequence"/>
</dbReference>
<evidence type="ECO:0000256" key="3">
    <source>
        <dbReference type="SAM" id="MobiDB-lite"/>
    </source>
</evidence>
<feature type="binding site" evidence="1">
    <location>
        <begin position="76"/>
        <end position="83"/>
    </location>
    <ligand>
        <name>ATP</name>
        <dbReference type="ChEBI" id="CHEBI:30616"/>
    </ligand>
</feature>
<evidence type="ECO:0000256" key="1">
    <source>
        <dbReference type="PROSITE-ProRule" id="PRU00283"/>
    </source>
</evidence>
<feature type="coiled-coil region" evidence="2">
    <location>
        <begin position="365"/>
        <end position="392"/>
    </location>
</feature>
<keyword evidence="1" id="KW-0505">Motor protein</keyword>
<evidence type="ECO:0000313" key="6">
    <source>
        <dbReference type="Proteomes" id="UP000094336"/>
    </source>
</evidence>
<dbReference type="InterPro" id="IPR001752">
    <property type="entry name" value="Kinesin_motor_dom"/>
</dbReference>
<dbReference type="InterPro" id="IPR027417">
    <property type="entry name" value="P-loop_NTPase"/>
</dbReference>
<dbReference type="AlphaFoldDB" id="A0A1E3QYS5"/>
<feature type="coiled-coil region" evidence="2">
    <location>
        <begin position="456"/>
        <end position="483"/>
    </location>
</feature>
<keyword evidence="1" id="KW-0547">Nucleotide-binding</keyword>
<dbReference type="PRINTS" id="PR00380">
    <property type="entry name" value="KINESINHEAVY"/>
</dbReference>
<feature type="region of interest" description="Disordered" evidence="3">
    <location>
        <begin position="682"/>
        <end position="723"/>
    </location>
</feature>
<dbReference type="GO" id="GO:0008017">
    <property type="term" value="F:microtubule binding"/>
    <property type="evidence" value="ECO:0007669"/>
    <property type="project" value="InterPro"/>
</dbReference>
<keyword evidence="1" id="KW-0067">ATP-binding</keyword>
<reference evidence="6" key="1">
    <citation type="submission" date="2016-05" db="EMBL/GenBank/DDBJ databases">
        <title>Comparative genomics of biotechnologically important yeasts.</title>
        <authorList>
            <consortium name="DOE Joint Genome Institute"/>
            <person name="Riley R."/>
            <person name="Haridas S."/>
            <person name="Wolfe K.H."/>
            <person name="Lopes M.R."/>
            <person name="Hittinger C.T."/>
            <person name="Goker M."/>
            <person name="Salamov A."/>
            <person name="Wisecaver J."/>
            <person name="Long T.M."/>
            <person name="Aerts A.L."/>
            <person name="Barry K."/>
            <person name="Choi C."/>
            <person name="Clum A."/>
            <person name="Coughlan A.Y."/>
            <person name="Deshpande S."/>
            <person name="Douglass A.P."/>
            <person name="Hanson S.J."/>
            <person name="Klenk H.-P."/>
            <person name="Labutti K."/>
            <person name="Lapidus A."/>
            <person name="Lindquist E."/>
            <person name="Lipzen A."/>
            <person name="Meier-Kolthoff J.P."/>
            <person name="Ohm R.A."/>
            <person name="Otillar R.P."/>
            <person name="Pangilinan J."/>
            <person name="Peng Y."/>
            <person name="Rokas A."/>
            <person name="Rosa C.A."/>
            <person name="Scheuner C."/>
            <person name="Sibirny A.A."/>
            <person name="Slot J.C."/>
            <person name="Stielow J.B."/>
            <person name="Sun H."/>
            <person name="Kurtzman C.P."/>
            <person name="Blackwell M."/>
            <person name="Grigoriev I.V."/>
            <person name="Jeffries T.W."/>
        </authorList>
    </citation>
    <scope>NUCLEOTIDE SEQUENCE [LARGE SCALE GENOMIC DNA]</scope>
    <source>
        <strain evidence="6">NRRL Y-12698</strain>
    </source>
</reference>
<dbReference type="PROSITE" id="PS50067">
    <property type="entry name" value="KINESIN_MOTOR_2"/>
    <property type="match status" value="1"/>
</dbReference>
<dbReference type="OrthoDB" id="123929at2759"/>
<evidence type="ECO:0000256" key="2">
    <source>
        <dbReference type="SAM" id="Coils"/>
    </source>
</evidence>
<dbReference type="Pfam" id="PF00225">
    <property type="entry name" value="Kinesin"/>
    <property type="match status" value="1"/>
</dbReference>
<dbReference type="GO" id="GO:0007018">
    <property type="term" value="P:microtubule-based movement"/>
    <property type="evidence" value="ECO:0007669"/>
    <property type="project" value="InterPro"/>
</dbReference>
<evidence type="ECO:0000313" key="5">
    <source>
        <dbReference type="EMBL" id="ODQ82765.1"/>
    </source>
</evidence>
<proteinExistence type="inferred from homology"/>
<dbReference type="SUPFAM" id="SSF52540">
    <property type="entry name" value="P-loop containing nucleoside triphosphate hydrolases"/>
    <property type="match status" value="1"/>
</dbReference>
<name>A0A1E3QYS5_9ASCO</name>
<dbReference type="GO" id="GO:0005874">
    <property type="term" value="C:microtubule"/>
    <property type="evidence" value="ECO:0007669"/>
    <property type="project" value="TreeGrafter"/>
</dbReference>
<accession>A0A1E3QYS5</accession>
<gene>
    <name evidence="5" type="ORF">BABINDRAFT_159278</name>
</gene>
<dbReference type="GO" id="GO:0003777">
    <property type="term" value="F:microtubule motor activity"/>
    <property type="evidence" value="ECO:0007669"/>
    <property type="project" value="InterPro"/>
</dbReference>
<dbReference type="GO" id="GO:0005871">
    <property type="term" value="C:kinesin complex"/>
    <property type="evidence" value="ECO:0007669"/>
    <property type="project" value="TreeGrafter"/>
</dbReference>
<dbReference type="RefSeq" id="XP_018988093.1">
    <property type="nucleotide sequence ID" value="XM_019127567.1"/>
</dbReference>
<feature type="compositionally biased region" description="Basic residues" evidence="3">
    <location>
        <begin position="704"/>
        <end position="716"/>
    </location>
</feature>
<evidence type="ECO:0000259" key="4">
    <source>
        <dbReference type="PROSITE" id="PS50067"/>
    </source>
</evidence>